<dbReference type="InterPro" id="IPR013216">
    <property type="entry name" value="Methyltransf_11"/>
</dbReference>
<dbReference type="Proteomes" id="UP001499854">
    <property type="component" value="Unassembled WGS sequence"/>
</dbReference>
<gene>
    <name evidence="2" type="ORF">GCM10009838_05630</name>
</gene>
<evidence type="ECO:0000313" key="3">
    <source>
        <dbReference type="Proteomes" id="UP001499854"/>
    </source>
</evidence>
<dbReference type="GO" id="GO:0032259">
    <property type="term" value="P:methylation"/>
    <property type="evidence" value="ECO:0007669"/>
    <property type="project" value="UniProtKB-KW"/>
</dbReference>
<dbReference type="RefSeq" id="WP_344655296.1">
    <property type="nucleotide sequence ID" value="NZ_BAAAQM010000002.1"/>
</dbReference>
<dbReference type="EMBL" id="BAAAQM010000002">
    <property type="protein sequence ID" value="GAA1953256.1"/>
    <property type="molecule type" value="Genomic_DNA"/>
</dbReference>
<feature type="domain" description="Methyltransferase type 11" evidence="1">
    <location>
        <begin position="43"/>
        <end position="137"/>
    </location>
</feature>
<evidence type="ECO:0000259" key="1">
    <source>
        <dbReference type="Pfam" id="PF08241"/>
    </source>
</evidence>
<keyword evidence="2" id="KW-0808">Transferase</keyword>
<keyword evidence="2" id="KW-0489">Methyltransferase</keyword>
<dbReference type="Pfam" id="PF08241">
    <property type="entry name" value="Methyltransf_11"/>
    <property type="match status" value="1"/>
</dbReference>
<dbReference type="InterPro" id="IPR029063">
    <property type="entry name" value="SAM-dependent_MTases_sf"/>
</dbReference>
<dbReference type="PANTHER" id="PTHR45036">
    <property type="entry name" value="METHYLTRANSFERASE LIKE 7B"/>
    <property type="match status" value="1"/>
</dbReference>
<proteinExistence type="predicted"/>
<name>A0ABP5BV75_9ACTN</name>
<dbReference type="GO" id="GO:0008168">
    <property type="term" value="F:methyltransferase activity"/>
    <property type="evidence" value="ECO:0007669"/>
    <property type="project" value="UniProtKB-KW"/>
</dbReference>
<comment type="caution">
    <text evidence="2">The sequence shown here is derived from an EMBL/GenBank/DDBJ whole genome shotgun (WGS) entry which is preliminary data.</text>
</comment>
<accession>A0ABP5BV75</accession>
<dbReference type="SUPFAM" id="SSF53335">
    <property type="entry name" value="S-adenosyl-L-methionine-dependent methyltransferases"/>
    <property type="match status" value="1"/>
</dbReference>
<dbReference type="CDD" id="cd02440">
    <property type="entry name" value="AdoMet_MTases"/>
    <property type="match status" value="1"/>
</dbReference>
<keyword evidence="3" id="KW-1185">Reference proteome</keyword>
<protein>
    <submittedName>
        <fullName evidence="2">Class I SAM-dependent methyltransferase</fullName>
    </submittedName>
</protein>
<sequence>MSGRIRHPVFARFYAKVAGPALDKAGIGPHRDRLLAGLEGDVVEIGAGNGLNFSHYPAGVKRVFAVEPDPTLRGYAGRAAARAPVPVEVVEGRAEALPFPRASFDAAVVCLVLCSVPDQAVALAEIRRVLRPGGTLRFFEHVQADSPKMRQVQRVLDRTVWPLFSGGCHTGRDTAAAIAAAGFELTDLDNFLFPESRLPLPAAAHILGTAVRPDDAPASEGAPA</sequence>
<organism evidence="2 3">
    <name type="scientific">Catenulispora subtropica</name>
    <dbReference type="NCBI Taxonomy" id="450798"/>
    <lineage>
        <taxon>Bacteria</taxon>
        <taxon>Bacillati</taxon>
        <taxon>Actinomycetota</taxon>
        <taxon>Actinomycetes</taxon>
        <taxon>Catenulisporales</taxon>
        <taxon>Catenulisporaceae</taxon>
        <taxon>Catenulispora</taxon>
    </lineage>
</organism>
<dbReference type="PANTHER" id="PTHR45036:SF1">
    <property type="entry name" value="METHYLTRANSFERASE LIKE 7A"/>
    <property type="match status" value="1"/>
</dbReference>
<dbReference type="Gene3D" id="3.40.50.150">
    <property type="entry name" value="Vaccinia Virus protein VP39"/>
    <property type="match status" value="1"/>
</dbReference>
<dbReference type="InterPro" id="IPR052356">
    <property type="entry name" value="Thiol_S-MT"/>
</dbReference>
<reference evidence="3" key="1">
    <citation type="journal article" date="2019" name="Int. J. Syst. Evol. Microbiol.">
        <title>The Global Catalogue of Microorganisms (GCM) 10K type strain sequencing project: providing services to taxonomists for standard genome sequencing and annotation.</title>
        <authorList>
            <consortium name="The Broad Institute Genomics Platform"/>
            <consortium name="The Broad Institute Genome Sequencing Center for Infectious Disease"/>
            <person name="Wu L."/>
            <person name="Ma J."/>
        </authorList>
    </citation>
    <scope>NUCLEOTIDE SEQUENCE [LARGE SCALE GENOMIC DNA]</scope>
    <source>
        <strain evidence="3">JCM 16013</strain>
    </source>
</reference>
<evidence type="ECO:0000313" key="2">
    <source>
        <dbReference type="EMBL" id="GAA1953256.1"/>
    </source>
</evidence>